<dbReference type="eggNOG" id="COG3121">
    <property type="taxonomic scope" value="Bacteria"/>
</dbReference>
<evidence type="ECO:0000313" key="3">
    <source>
        <dbReference type="Proteomes" id="UP000000211"/>
    </source>
</evidence>
<dbReference type="HOGENOM" id="CLU_1124115_0_0_0"/>
<evidence type="ECO:0000313" key="2">
    <source>
        <dbReference type="EMBL" id="AFV76039.1"/>
    </source>
</evidence>
<dbReference type="STRING" id="751945.Theos_0986"/>
<proteinExistence type="predicted"/>
<gene>
    <name evidence="2" type="ORF">Theos_0986</name>
</gene>
<protein>
    <submittedName>
        <fullName evidence="2">Uncharacterized protein</fullName>
    </submittedName>
</protein>
<organism evidence="2 3">
    <name type="scientific">Thermus oshimai JL-2</name>
    <dbReference type="NCBI Taxonomy" id="751945"/>
    <lineage>
        <taxon>Bacteria</taxon>
        <taxon>Thermotogati</taxon>
        <taxon>Deinococcota</taxon>
        <taxon>Deinococci</taxon>
        <taxon>Thermales</taxon>
        <taxon>Thermaceae</taxon>
        <taxon>Thermus</taxon>
    </lineage>
</organism>
<dbReference type="KEGG" id="tos:Theos_0986"/>
<dbReference type="RefSeq" id="WP_016329230.1">
    <property type="nucleotide sequence ID" value="NC_019386.1"/>
</dbReference>
<feature type="signal peptide" evidence="1">
    <location>
        <begin position="1"/>
        <end position="23"/>
    </location>
</feature>
<dbReference type="OrthoDB" id="31287at2"/>
<dbReference type="AlphaFoldDB" id="K7R517"/>
<keyword evidence="3" id="KW-1185">Reference proteome</keyword>
<keyword evidence="1" id="KW-0732">Signal</keyword>
<accession>K7R517</accession>
<evidence type="ECO:0000256" key="1">
    <source>
        <dbReference type="SAM" id="SignalP"/>
    </source>
</evidence>
<dbReference type="Proteomes" id="UP000000211">
    <property type="component" value="Chromosome"/>
</dbReference>
<feature type="chain" id="PRO_5003912299" evidence="1">
    <location>
        <begin position="24"/>
        <end position="250"/>
    </location>
</feature>
<sequence length="250" mass="26751">MNVNRSKAFAFLLFLLPFSAAWAQVDLLISPARLELRLPPGGVWTGEVTVKNGLPKEESLSLLLTPFTLGEDGTPLPGGERDLCPHLELLPTALVLPPGGEARVRLSLRAPAGEGTYACMVFFTGTPRVLERGLALSVRPQVGLAVYATLEGTERPAFKAQVGGEGRALPLLLENPGNVLLRLSGEVRILSLQGEEVARLGFADLPLLPGGRRRLALEPEPPLPPGRYRAVLLASTPYGEYAAEGVWVVP</sequence>
<name>K7R517_THEOS</name>
<dbReference type="EMBL" id="CP003249">
    <property type="protein sequence ID" value="AFV76039.1"/>
    <property type="molecule type" value="Genomic_DNA"/>
</dbReference>
<reference evidence="2 3" key="1">
    <citation type="journal article" date="2013" name="Genome Announc.">
        <title>Whole Genome Sequencing of Thermus oshimai JL-2 and Thermus thermophilus JL-18, Incomplete Denitrifiers from the United States Great Basin.</title>
        <authorList>
            <person name="Murugapiran S.K."/>
            <person name="Huntemann M."/>
            <person name="Wei C.L."/>
            <person name="Han J."/>
            <person name="Detter J.C."/>
            <person name="Han C.S."/>
            <person name="Erkkila T.H."/>
            <person name="Teshima H."/>
            <person name="Chen A."/>
            <person name="Kyrpides N."/>
            <person name="Mavrommatis K."/>
            <person name="Markowitz V."/>
            <person name="Szeto E."/>
            <person name="Ivanova N."/>
            <person name="Pagani I."/>
            <person name="Lam J."/>
            <person name="McDonald A.I."/>
            <person name="Dodsworth J.A."/>
            <person name="Pati A."/>
            <person name="Goodwin L."/>
            <person name="Peters L."/>
            <person name="Pitluck S."/>
            <person name="Woyke T."/>
            <person name="Hedlund B.P."/>
        </authorList>
    </citation>
    <scope>NUCLEOTIDE SEQUENCE</scope>
    <source>
        <strain evidence="2 3">JL-2</strain>
    </source>
</reference>
<dbReference type="PATRIC" id="fig|751945.3.peg.981"/>